<gene>
    <name evidence="2" type="ORF">K402DRAFT_455917</name>
</gene>
<proteinExistence type="predicted"/>
<protein>
    <recommendedName>
        <fullName evidence="4">Transcriptional regulator</fullName>
    </recommendedName>
</protein>
<feature type="compositionally biased region" description="Low complexity" evidence="1">
    <location>
        <begin position="315"/>
        <end position="329"/>
    </location>
</feature>
<feature type="compositionally biased region" description="Basic and acidic residues" evidence="1">
    <location>
        <begin position="13"/>
        <end position="27"/>
    </location>
</feature>
<evidence type="ECO:0000256" key="1">
    <source>
        <dbReference type="SAM" id="MobiDB-lite"/>
    </source>
</evidence>
<feature type="compositionally biased region" description="Acidic residues" evidence="1">
    <location>
        <begin position="150"/>
        <end position="159"/>
    </location>
</feature>
<dbReference type="Proteomes" id="UP000800041">
    <property type="component" value="Unassembled WGS sequence"/>
</dbReference>
<reference evidence="2" key="1">
    <citation type="journal article" date="2020" name="Stud. Mycol.">
        <title>101 Dothideomycetes genomes: a test case for predicting lifestyles and emergence of pathogens.</title>
        <authorList>
            <person name="Haridas S."/>
            <person name="Albert R."/>
            <person name="Binder M."/>
            <person name="Bloem J."/>
            <person name="Labutti K."/>
            <person name="Salamov A."/>
            <person name="Andreopoulos B."/>
            <person name="Baker S."/>
            <person name="Barry K."/>
            <person name="Bills G."/>
            <person name="Bluhm B."/>
            <person name="Cannon C."/>
            <person name="Castanera R."/>
            <person name="Culley D."/>
            <person name="Daum C."/>
            <person name="Ezra D."/>
            <person name="Gonzalez J."/>
            <person name="Henrissat B."/>
            <person name="Kuo A."/>
            <person name="Liang C."/>
            <person name="Lipzen A."/>
            <person name="Lutzoni F."/>
            <person name="Magnuson J."/>
            <person name="Mondo S."/>
            <person name="Nolan M."/>
            <person name="Ohm R."/>
            <person name="Pangilinan J."/>
            <person name="Park H.-J."/>
            <person name="Ramirez L."/>
            <person name="Alfaro M."/>
            <person name="Sun H."/>
            <person name="Tritt A."/>
            <person name="Yoshinaga Y."/>
            <person name="Zwiers L.-H."/>
            <person name="Turgeon B."/>
            <person name="Goodwin S."/>
            <person name="Spatafora J."/>
            <person name="Crous P."/>
            <person name="Grigoriev I."/>
        </authorList>
    </citation>
    <scope>NUCLEOTIDE SEQUENCE</scope>
    <source>
        <strain evidence="2">CBS 113979</strain>
    </source>
</reference>
<keyword evidence="3" id="KW-1185">Reference proteome</keyword>
<evidence type="ECO:0000313" key="3">
    <source>
        <dbReference type="Proteomes" id="UP000800041"/>
    </source>
</evidence>
<feature type="compositionally biased region" description="Basic residues" evidence="1">
    <location>
        <begin position="343"/>
        <end position="354"/>
    </location>
</feature>
<evidence type="ECO:0008006" key="4">
    <source>
        <dbReference type="Google" id="ProtNLM"/>
    </source>
</evidence>
<dbReference type="InterPro" id="IPR037647">
    <property type="entry name" value="HIRIP3"/>
</dbReference>
<feature type="region of interest" description="Disordered" evidence="1">
    <location>
        <begin position="437"/>
        <end position="465"/>
    </location>
</feature>
<feature type="compositionally biased region" description="Basic and acidic residues" evidence="1">
    <location>
        <begin position="106"/>
        <end position="120"/>
    </location>
</feature>
<feature type="region of interest" description="Disordered" evidence="1">
    <location>
        <begin position="1"/>
        <end position="36"/>
    </location>
</feature>
<dbReference type="PANTHER" id="PTHR15410:SF2">
    <property type="entry name" value="HIRA-INTERACTING PROTEIN 3"/>
    <property type="match status" value="1"/>
</dbReference>
<dbReference type="EMBL" id="ML977168">
    <property type="protein sequence ID" value="KAF1984463.1"/>
    <property type="molecule type" value="Genomic_DNA"/>
</dbReference>
<sequence>MSDSDSDAPMGKPSDRQIEQGLRDAVKNHFATKKPAEDLTVKRLRTVAEKVLKLRTDFFKTDLEWKEKSKTIIQEEVENHDVPPSSPEVNTVPKKSMPKKVAPPPKDPKRGTKRASDTKAKPMPRKKQRVAPSEEESELSSAESFKSSDSEPEAEETASEPELASPPPKVKGKRIQRKKTAEESVEESEDFSPKQKKQKRQPAEKAAPVRKSAKPKAAKKAADEEGSEEDAPEQAAKPSASRRSASTKVIEEDSDEDNAEAASKKDEKEADTESNAEKPSSGRVEEPEAPDSEGDTPSLKPVAKKTSPTNDAADDSSSLSSLIDAPASKPARKKKSTASTKSAKSKTSKTKPTKKAPAADLSPSEQELKTLQSHLLACGIRKVWSRYLAKYSSNSEKIAHLKELLKDVGMEGRFSAEKAQKIKDERELKAEMEAIQEGEKMWGQSKGDDEASEEEIEDNGRPKRKLARGLRGLEFLGSDGEETS</sequence>
<organism evidence="2 3">
    <name type="scientific">Aulographum hederae CBS 113979</name>
    <dbReference type="NCBI Taxonomy" id="1176131"/>
    <lineage>
        <taxon>Eukaryota</taxon>
        <taxon>Fungi</taxon>
        <taxon>Dikarya</taxon>
        <taxon>Ascomycota</taxon>
        <taxon>Pezizomycotina</taxon>
        <taxon>Dothideomycetes</taxon>
        <taxon>Pleosporomycetidae</taxon>
        <taxon>Aulographales</taxon>
        <taxon>Aulographaceae</taxon>
    </lineage>
</organism>
<dbReference type="AlphaFoldDB" id="A0A6G1GU32"/>
<dbReference type="GO" id="GO:0005634">
    <property type="term" value="C:nucleus"/>
    <property type="evidence" value="ECO:0007669"/>
    <property type="project" value="TreeGrafter"/>
</dbReference>
<feature type="compositionally biased region" description="Low complexity" evidence="1">
    <location>
        <begin position="233"/>
        <end position="246"/>
    </location>
</feature>
<name>A0A6G1GU32_9PEZI</name>
<dbReference type="OrthoDB" id="552755at2759"/>
<dbReference type="PANTHER" id="PTHR15410">
    <property type="entry name" value="HIRA-INTERACTING PROTEIN 3"/>
    <property type="match status" value="1"/>
</dbReference>
<accession>A0A6G1GU32</accession>
<evidence type="ECO:0000313" key="2">
    <source>
        <dbReference type="EMBL" id="KAF1984463.1"/>
    </source>
</evidence>
<feature type="region of interest" description="Disordered" evidence="1">
    <location>
        <begin position="74"/>
        <end position="367"/>
    </location>
</feature>